<dbReference type="PANTHER" id="PTHR47506:SF10">
    <property type="entry name" value="TRANSCRIPTIONAL REGULATORY PROTEIN"/>
    <property type="match status" value="1"/>
</dbReference>
<name>A0A0F5K0V2_9BURK</name>
<evidence type="ECO:0000313" key="6">
    <source>
        <dbReference type="EMBL" id="KKB63182.1"/>
    </source>
</evidence>
<protein>
    <submittedName>
        <fullName evidence="6">Transcriptional regulator</fullName>
    </submittedName>
</protein>
<keyword evidence="1" id="KW-0805">Transcription regulation</keyword>
<dbReference type="InterPro" id="IPR011075">
    <property type="entry name" value="TetR_C"/>
</dbReference>
<comment type="caution">
    <text evidence="6">The sequence shown here is derived from an EMBL/GenBank/DDBJ whole genome shotgun (WGS) entry which is preliminary data.</text>
</comment>
<dbReference type="PATRIC" id="fig|28092.6.peg.3102"/>
<dbReference type="Gene3D" id="1.10.10.60">
    <property type="entry name" value="Homeodomain-like"/>
    <property type="match status" value="1"/>
</dbReference>
<evidence type="ECO:0000256" key="1">
    <source>
        <dbReference type="ARBA" id="ARBA00023015"/>
    </source>
</evidence>
<evidence type="ECO:0000256" key="4">
    <source>
        <dbReference type="PROSITE-ProRule" id="PRU00335"/>
    </source>
</evidence>
<dbReference type="Proteomes" id="UP000033618">
    <property type="component" value="Unassembled WGS sequence"/>
</dbReference>
<sequence length="205" mass="22521">MPTLSDDSSTRRPRGRPREFDEVPFLDAAIMLFRRRSFSGVSISDITHATGLTAGSLYKAYKDKEGLFAKALARYIEQREVSLRERLDQAKDGKSKIAELLRAYVALSQGKDGKLGCMVVAGVIDLEQLGAASEVLSRQLDRRRAMLEALIMEGCHDESIPAHIDCRAAAGVLLALLQGMRVVAKASTLTDDGEAFVRRALKLLE</sequence>
<dbReference type="SUPFAM" id="SSF46689">
    <property type="entry name" value="Homeodomain-like"/>
    <property type="match status" value="1"/>
</dbReference>
<reference evidence="6 7" key="1">
    <citation type="submission" date="2015-03" db="EMBL/GenBank/DDBJ databases">
        <title>Draft Genome Sequence of Burkholderia andropogonis type strain ICMP2807, isolated from Sorghum bicolor.</title>
        <authorList>
            <person name="Lopes-Santos L."/>
            <person name="Castro D.B."/>
            <person name="Ottoboni L.M."/>
            <person name="Park D."/>
            <person name="Weirc B.S."/>
            <person name="Destefano S.A."/>
        </authorList>
    </citation>
    <scope>NUCLEOTIDE SEQUENCE [LARGE SCALE GENOMIC DNA]</scope>
    <source>
        <strain evidence="6 7">ICMP2807</strain>
    </source>
</reference>
<dbReference type="InterPro" id="IPR009057">
    <property type="entry name" value="Homeodomain-like_sf"/>
</dbReference>
<dbReference type="PROSITE" id="PS50977">
    <property type="entry name" value="HTH_TETR_2"/>
    <property type="match status" value="1"/>
</dbReference>
<dbReference type="SUPFAM" id="SSF48498">
    <property type="entry name" value="Tetracyclin repressor-like, C-terminal domain"/>
    <property type="match status" value="1"/>
</dbReference>
<dbReference type="InterPro" id="IPR036271">
    <property type="entry name" value="Tet_transcr_reg_TetR-rel_C_sf"/>
</dbReference>
<dbReference type="Pfam" id="PF00440">
    <property type="entry name" value="TetR_N"/>
    <property type="match status" value="1"/>
</dbReference>
<dbReference type="RefSeq" id="WP_024903066.1">
    <property type="nucleotide sequence ID" value="NZ_CADFGU010000002.1"/>
</dbReference>
<dbReference type="Gene3D" id="1.10.357.10">
    <property type="entry name" value="Tetracycline Repressor, domain 2"/>
    <property type="match status" value="1"/>
</dbReference>
<dbReference type="OrthoDB" id="270177at2"/>
<organism evidence="6 7">
    <name type="scientific">Robbsia andropogonis</name>
    <dbReference type="NCBI Taxonomy" id="28092"/>
    <lineage>
        <taxon>Bacteria</taxon>
        <taxon>Pseudomonadati</taxon>
        <taxon>Pseudomonadota</taxon>
        <taxon>Betaproteobacteria</taxon>
        <taxon>Burkholderiales</taxon>
        <taxon>Burkholderiaceae</taxon>
        <taxon>Robbsia</taxon>
    </lineage>
</organism>
<keyword evidence="7" id="KW-1185">Reference proteome</keyword>
<proteinExistence type="predicted"/>
<evidence type="ECO:0000313" key="7">
    <source>
        <dbReference type="Proteomes" id="UP000033618"/>
    </source>
</evidence>
<keyword evidence="3" id="KW-0804">Transcription</keyword>
<keyword evidence="2 4" id="KW-0238">DNA-binding</keyword>
<feature type="domain" description="HTH tetR-type" evidence="5">
    <location>
        <begin position="19"/>
        <end position="79"/>
    </location>
</feature>
<dbReference type="STRING" id="28092.WM40_13180"/>
<feature type="DNA-binding region" description="H-T-H motif" evidence="4">
    <location>
        <begin position="42"/>
        <end position="61"/>
    </location>
</feature>
<dbReference type="Pfam" id="PF16925">
    <property type="entry name" value="TetR_C_13"/>
    <property type="match status" value="1"/>
</dbReference>
<dbReference type="PANTHER" id="PTHR47506">
    <property type="entry name" value="TRANSCRIPTIONAL REGULATORY PROTEIN"/>
    <property type="match status" value="1"/>
</dbReference>
<dbReference type="AlphaFoldDB" id="A0A0F5K0V2"/>
<accession>A0A0F5K0V2</accession>
<evidence type="ECO:0000259" key="5">
    <source>
        <dbReference type="PROSITE" id="PS50977"/>
    </source>
</evidence>
<dbReference type="GO" id="GO:0003677">
    <property type="term" value="F:DNA binding"/>
    <property type="evidence" value="ECO:0007669"/>
    <property type="project" value="UniProtKB-UniRule"/>
</dbReference>
<dbReference type="EMBL" id="LAQU01000012">
    <property type="protein sequence ID" value="KKB63182.1"/>
    <property type="molecule type" value="Genomic_DNA"/>
</dbReference>
<dbReference type="InterPro" id="IPR001647">
    <property type="entry name" value="HTH_TetR"/>
</dbReference>
<evidence type="ECO:0000256" key="2">
    <source>
        <dbReference type="ARBA" id="ARBA00023125"/>
    </source>
</evidence>
<gene>
    <name evidence="6" type="ORF">WM40_13180</name>
</gene>
<evidence type="ECO:0000256" key="3">
    <source>
        <dbReference type="ARBA" id="ARBA00023163"/>
    </source>
</evidence>